<evidence type="ECO:0000256" key="2">
    <source>
        <dbReference type="ARBA" id="ARBA00022448"/>
    </source>
</evidence>
<evidence type="ECO:0000259" key="7">
    <source>
        <dbReference type="PROSITE" id="PS50850"/>
    </source>
</evidence>
<name>A0A6A5T7Q6_9PLEO</name>
<dbReference type="Pfam" id="PF07690">
    <property type="entry name" value="MFS_1"/>
    <property type="match status" value="1"/>
</dbReference>
<dbReference type="InterPro" id="IPR011701">
    <property type="entry name" value="MFS"/>
</dbReference>
<proteinExistence type="predicted"/>
<evidence type="ECO:0000256" key="3">
    <source>
        <dbReference type="ARBA" id="ARBA00022692"/>
    </source>
</evidence>
<dbReference type="Proteomes" id="UP000800035">
    <property type="component" value="Unassembled WGS sequence"/>
</dbReference>
<evidence type="ECO:0000313" key="9">
    <source>
        <dbReference type="Proteomes" id="UP000800035"/>
    </source>
</evidence>
<feature type="domain" description="Major facilitator superfamily (MFS) profile" evidence="7">
    <location>
        <begin position="49"/>
        <end position="465"/>
    </location>
</feature>
<keyword evidence="4 6" id="KW-1133">Transmembrane helix</keyword>
<keyword evidence="5 6" id="KW-0472">Membrane</keyword>
<protein>
    <submittedName>
        <fullName evidence="8">Phthalate transporter-like protein</fullName>
    </submittedName>
</protein>
<dbReference type="InterPro" id="IPR020846">
    <property type="entry name" value="MFS_dom"/>
</dbReference>
<feature type="transmembrane region" description="Helical" evidence="6">
    <location>
        <begin position="405"/>
        <end position="426"/>
    </location>
</feature>
<feature type="transmembrane region" description="Helical" evidence="6">
    <location>
        <begin position="115"/>
        <end position="135"/>
    </location>
</feature>
<feature type="transmembrane region" description="Helical" evidence="6">
    <location>
        <begin position="147"/>
        <end position="167"/>
    </location>
</feature>
<feature type="transmembrane region" description="Helical" evidence="6">
    <location>
        <begin position="87"/>
        <end position="103"/>
    </location>
</feature>
<feature type="transmembrane region" description="Helical" evidence="6">
    <location>
        <begin position="49"/>
        <end position="67"/>
    </location>
</feature>
<evidence type="ECO:0000256" key="6">
    <source>
        <dbReference type="SAM" id="Phobius"/>
    </source>
</evidence>
<feature type="transmembrane region" description="Helical" evidence="6">
    <location>
        <begin position="346"/>
        <end position="365"/>
    </location>
</feature>
<keyword evidence="2" id="KW-0813">Transport</keyword>
<feature type="transmembrane region" description="Helical" evidence="6">
    <location>
        <begin position="179"/>
        <end position="197"/>
    </location>
</feature>
<dbReference type="EMBL" id="ML977053">
    <property type="protein sequence ID" value="KAF1948631.1"/>
    <property type="molecule type" value="Genomic_DNA"/>
</dbReference>
<evidence type="ECO:0000256" key="4">
    <source>
        <dbReference type="ARBA" id="ARBA00022989"/>
    </source>
</evidence>
<keyword evidence="9" id="KW-1185">Reference proteome</keyword>
<dbReference type="PANTHER" id="PTHR43791">
    <property type="entry name" value="PERMEASE-RELATED"/>
    <property type="match status" value="1"/>
</dbReference>
<gene>
    <name evidence="8" type="ORF">CC80DRAFT_529928</name>
</gene>
<keyword evidence="3 6" id="KW-0812">Transmembrane</keyword>
<evidence type="ECO:0000256" key="1">
    <source>
        <dbReference type="ARBA" id="ARBA00004141"/>
    </source>
</evidence>
<dbReference type="AlphaFoldDB" id="A0A6A5T7Q6"/>
<dbReference type="Gene3D" id="1.20.1250.20">
    <property type="entry name" value="MFS general substrate transporter like domains"/>
    <property type="match status" value="2"/>
</dbReference>
<dbReference type="InterPro" id="IPR036259">
    <property type="entry name" value="MFS_trans_sf"/>
</dbReference>
<dbReference type="PANTHER" id="PTHR43791:SF3">
    <property type="entry name" value="MAJOR FACILITATOR SUPERFAMILY (MFS) PROFILE DOMAIN-CONTAINING PROTEIN"/>
    <property type="match status" value="1"/>
</dbReference>
<feature type="transmembrane region" description="Helical" evidence="6">
    <location>
        <begin position="282"/>
        <end position="307"/>
    </location>
</feature>
<comment type="subcellular location">
    <subcellularLocation>
        <location evidence="1">Membrane</location>
        <topology evidence="1">Multi-pass membrane protein</topology>
    </subcellularLocation>
</comment>
<feature type="transmembrane region" description="Helical" evidence="6">
    <location>
        <begin position="371"/>
        <end position="393"/>
    </location>
</feature>
<sequence>MTSSDEDIKASTLHQEKANQITSHGPRYDVEAFDAVDEKKLVRKVDWRLLPILGALYSIALIDRTNISNARVAGMGTDLALHIGNRYTIVLVVFFPSYALLELPSNMVLRRVGSANWLAFIALSWGVVMIGQGFVKSWVSLAVCRVLLGAFEAGFFPGCVYLITCWYKRFEVQKRLGGFYLFSVGIGGIANILAYGIMQMEGTGGVRGWSWIFILEGILTCVVAILSWFIILDFPDKAEKTGFLNHAEAARVLQRIEDDRGDSVDDPLTWGKFVHHLGDLKLWAFATMFMSTTMPAYAFSYFLPVILLGMGYSPGASNALSAPPAILAMFTALAFAWAGDKYRTRSPVIAAQCVLAIIGLMIVAYSKNNGARYFGCFLGVCGCQGNVPAILAYQSNNIVGQSKRSVGSALQIGFGAIGGIIASTTFSQKEAPRYKTGLWVTAGLQFWILGVLCVTTTVFMRRNKRVDGQAQRGEPIEAIEGQVGFRYTL</sequence>
<dbReference type="OrthoDB" id="3639251at2759"/>
<dbReference type="PROSITE" id="PS50850">
    <property type="entry name" value="MFS"/>
    <property type="match status" value="1"/>
</dbReference>
<evidence type="ECO:0000313" key="8">
    <source>
        <dbReference type="EMBL" id="KAF1948631.1"/>
    </source>
</evidence>
<organism evidence="8 9">
    <name type="scientific">Byssothecium circinans</name>
    <dbReference type="NCBI Taxonomy" id="147558"/>
    <lineage>
        <taxon>Eukaryota</taxon>
        <taxon>Fungi</taxon>
        <taxon>Dikarya</taxon>
        <taxon>Ascomycota</taxon>
        <taxon>Pezizomycotina</taxon>
        <taxon>Dothideomycetes</taxon>
        <taxon>Pleosporomycetidae</taxon>
        <taxon>Pleosporales</taxon>
        <taxon>Massarineae</taxon>
        <taxon>Massarinaceae</taxon>
        <taxon>Byssothecium</taxon>
    </lineage>
</organism>
<accession>A0A6A5T7Q6</accession>
<evidence type="ECO:0000256" key="5">
    <source>
        <dbReference type="ARBA" id="ARBA00023136"/>
    </source>
</evidence>
<reference evidence="8" key="1">
    <citation type="journal article" date="2020" name="Stud. Mycol.">
        <title>101 Dothideomycetes genomes: a test case for predicting lifestyles and emergence of pathogens.</title>
        <authorList>
            <person name="Haridas S."/>
            <person name="Albert R."/>
            <person name="Binder M."/>
            <person name="Bloem J."/>
            <person name="Labutti K."/>
            <person name="Salamov A."/>
            <person name="Andreopoulos B."/>
            <person name="Baker S."/>
            <person name="Barry K."/>
            <person name="Bills G."/>
            <person name="Bluhm B."/>
            <person name="Cannon C."/>
            <person name="Castanera R."/>
            <person name="Culley D."/>
            <person name="Daum C."/>
            <person name="Ezra D."/>
            <person name="Gonzalez J."/>
            <person name="Henrissat B."/>
            <person name="Kuo A."/>
            <person name="Liang C."/>
            <person name="Lipzen A."/>
            <person name="Lutzoni F."/>
            <person name="Magnuson J."/>
            <person name="Mondo S."/>
            <person name="Nolan M."/>
            <person name="Ohm R."/>
            <person name="Pangilinan J."/>
            <person name="Park H.-J."/>
            <person name="Ramirez L."/>
            <person name="Alfaro M."/>
            <person name="Sun H."/>
            <person name="Tritt A."/>
            <person name="Yoshinaga Y."/>
            <person name="Zwiers L.-H."/>
            <person name="Turgeon B."/>
            <person name="Goodwin S."/>
            <person name="Spatafora J."/>
            <person name="Crous P."/>
            <person name="Grigoriev I."/>
        </authorList>
    </citation>
    <scope>NUCLEOTIDE SEQUENCE</scope>
    <source>
        <strain evidence="8">CBS 675.92</strain>
    </source>
</reference>
<dbReference type="GO" id="GO:0022857">
    <property type="term" value="F:transmembrane transporter activity"/>
    <property type="evidence" value="ECO:0007669"/>
    <property type="project" value="InterPro"/>
</dbReference>
<feature type="transmembrane region" description="Helical" evidence="6">
    <location>
        <begin position="319"/>
        <end position="339"/>
    </location>
</feature>
<dbReference type="GO" id="GO:0016020">
    <property type="term" value="C:membrane"/>
    <property type="evidence" value="ECO:0007669"/>
    <property type="project" value="UniProtKB-SubCell"/>
</dbReference>
<dbReference type="SUPFAM" id="SSF103473">
    <property type="entry name" value="MFS general substrate transporter"/>
    <property type="match status" value="1"/>
</dbReference>
<feature type="transmembrane region" description="Helical" evidence="6">
    <location>
        <begin position="438"/>
        <end position="459"/>
    </location>
</feature>
<dbReference type="FunFam" id="1.20.1250.20:FF:000018">
    <property type="entry name" value="MFS transporter permease"/>
    <property type="match status" value="1"/>
</dbReference>
<feature type="transmembrane region" description="Helical" evidence="6">
    <location>
        <begin position="209"/>
        <end position="231"/>
    </location>
</feature>
<dbReference type="FunFam" id="1.20.1250.20:FF:000013">
    <property type="entry name" value="MFS general substrate transporter"/>
    <property type="match status" value="1"/>
</dbReference>